<dbReference type="Proteomes" id="UP000243679">
    <property type="component" value="Chromosome"/>
</dbReference>
<gene>
    <name evidence="1" type="ORF">TAO_0300</name>
</gene>
<organism evidence="1 2">
    <name type="scientific">Candidatus Nitrosoglobus terrae</name>
    <dbReference type="NCBI Taxonomy" id="1630141"/>
    <lineage>
        <taxon>Bacteria</taxon>
        <taxon>Pseudomonadati</taxon>
        <taxon>Pseudomonadota</taxon>
        <taxon>Gammaproteobacteria</taxon>
        <taxon>Chromatiales</taxon>
        <taxon>Chromatiaceae</taxon>
        <taxon>Candidatus Nitrosoglobus</taxon>
    </lineage>
</organism>
<keyword evidence="2" id="KW-1185">Reference proteome</keyword>
<name>A0A1Q2SKM5_9GAMM</name>
<proteinExistence type="predicted"/>
<evidence type="ECO:0000313" key="2">
    <source>
        <dbReference type="Proteomes" id="UP000243679"/>
    </source>
</evidence>
<evidence type="ECO:0000313" key="1">
    <source>
        <dbReference type="EMBL" id="BAW79670.1"/>
    </source>
</evidence>
<accession>A0A1Q2SKM5</accession>
<dbReference type="AlphaFoldDB" id="A0A1Q2SKM5"/>
<dbReference type="OrthoDB" id="3465830at2"/>
<dbReference type="KEGG" id="ntt:TAO_0300"/>
<dbReference type="EMBL" id="AP014836">
    <property type="protein sequence ID" value="BAW79670.1"/>
    <property type="molecule type" value="Genomic_DNA"/>
</dbReference>
<protein>
    <submittedName>
        <fullName evidence="1">Hypothetical conserved protein</fullName>
    </submittedName>
</protein>
<reference evidence="1 2" key="1">
    <citation type="journal article" date="2017" name="ISME J.">
        <title>An acid-tolerant ammonia-oxidizing ?-proteobacterium from soil.</title>
        <authorList>
            <person name="Hayatsu M."/>
            <person name="Tago K."/>
            <person name="Uchiyama I."/>
            <person name="Toyoda A."/>
            <person name="Wang Y."/>
            <person name="Shimomura Y."/>
            <person name="Okubo T."/>
            <person name="Kurisu F."/>
            <person name="Hirono Y."/>
            <person name="Nonaka K."/>
            <person name="Akiyama H."/>
            <person name="Itoh T."/>
            <person name="Takami H."/>
        </authorList>
    </citation>
    <scope>NUCLEOTIDE SEQUENCE [LARGE SCALE GENOMIC DNA]</scope>
    <source>
        <strain evidence="1 2">TAO100</strain>
    </source>
</reference>
<sequence>MSQQLGIIAMVDIECAIKEKSLQGNIYFFDNMKLQGSEGQGTGKLVSAINGTHFCDGSQADEQILNWLAYGLDSLPPSVPKSYLSDRAKHTDAQGIEKLQNLIINNGKVNGTESTSEKLEKAKKIFGISTKGHKTNSRFGKIKLMDITGELITDLSDQTAKISSMTPIITDITGEAVEKNVIYPAAYGSPDTVTDGWYWAASVDSSKQGIYAYTMHIQLHDFDKEQHTWTPINLTHDAYIRVSDEPKINGFTGAGIGFLPML</sequence>